<dbReference type="InterPro" id="IPR038071">
    <property type="entry name" value="UROD/MetE-like_sf"/>
</dbReference>
<dbReference type="Pfam" id="PF08267">
    <property type="entry name" value="Meth_synt_1"/>
    <property type="match status" value="1"/>
</dbReference>
<dbReference type="KEGG" id="ipc:IPA_09605"/>
<proteinExistence type="predicted"/>
<dbReference type="AlphaFoldDB" id="A0A977PLW8"/>
<reference evidence="2" key="1">
    <citation type="submission" date="2013-11" db="EMBL/GenBank/DDBJ databases">
        <title>Comparative genomics of Ignicoccus.</title>
        <authorList>
            <person name="Podar M."/>
        </authorList>
    </citation>
    <scope>NUCLEOTIDE SEQUENCE</scope>
    <source>
        <strain evidence="2">DSM 13166</strain>
    </source>
</reference>
<feature type="domain" description="Cobalamin-independent methionine synthase MetE N-terminal" evidence="1">
    <location>
        <begin position="54"/>
        <end position="250"/>
    </location>
</feature>
<dbReference type="PANTHER" id="PTHR30519">
    <property type="entry name" value="5-METHYLTETRAHYDROPTEROYLTRIGLUTAMATE--HOMOCYSTEINE METHYLTRANSFERASE"/>
    <property type="match status" value="1"/>
</dbReference>
<dbReference type="GO" id="GO:0008270">
    <property type="term" value="F:zinc ion binding"/>
    <property type="evidence" value="ECO:0007669"/>
    <property type="project" value="InterPro"/>
</dbReference>
<dbReference type="SUPFAM" id="SSF51726">
    <property type="entry name" value="UROD/MetE-like"/>
    <property type="match status" value="1"/>
</dbReference>
<dbReference type="EMBL" id="CP006868">
    <property type="protein sequence ID" value="UXD22919.1"/>
    <property type="molecule type" value="Genomic_DNA"/>
</dbReference>
<dbReference type="Gene3D" id="3.20.20.210">
    <property type="match status" value="1"/>
</dbReference>
<name>A0A977PLW8_9CREN</name>
<dbReference type="Proteomes" id="UP001063698">
    <property type="component" value="Chromosome"/>
</dbReference>
<accession>A0A977PLW8</accession>
<evidence type="ECO:0000259" key="1">
    <source>
        <dbReference type="Pfam" id="PF08267"/>
    </source>
</evidence>
<keyword evidence="3" id="KW-1185">Reference proteome</keyword>
<dbReference type="InterPro" id="IPR013215">
    <property type="entry name" value="Cbl-indep_Met_Synth_N"/>
</dbReference>
<evidence type="ECO:0000313" key="3">
    <source>
        <dbReference type="Proteomes" id="UP001063698"/>
    </source>
</evidence>
<dbReference type="GO" id="GO:0008652">
    <property type="term" value="P:amino acid biosynthetic process"/>
    <property type="evidence" value="ECO:0007669"/>
    <property type="project" value="InterPro"/>
</dbReference>
<evidence type="ECO:0000313" key="2">
    <source>
        <dbReference type="EMBL" id="UXD22919.1"/>
    </source>
</evidence>
<protein>
    <recommendedName>
        <fullName evidence="1">Cobalamin-independent methionine synthase MetE N-terminal domain-containing protein</fullName>
    </recommendedName>
</protein>
<dbReference type="GO" id="GO:0003871">
    <property type="term" value="F:5-methyltetrahydropteroyltriglutamate-homocysteine S-methyltransferase activity"/>
    <property type="evidence" value="ECO:0007669"/>
    <property type="project" value="InterPro"/>
</dbReference>
<sequence length="298" mass="34141">MSTWESASKKVIFEQVEEGLDVVTTGHLAWDDIFRPFAEAWAGVELPEVGGYYRYYELNFYYKKPIINGPIRPTRPVMFKEQLLASEISPRMVKISIPGPLTFALHVQDEFYEDVEELMNDLTYALAYEVEAVEGLIDYVQIEEPALVDPEVKPEDVDLGIEYINKLSNLISVPVVVKTYFKPAERVYKLLMGLNVDGLGFDMVAWNYEDLKETINEYGYPFEIIDLGVGDALNVRLEAIEENVSKIMAVLDEACPKEVHISHNYRLDVLPYSHIRKKLRRLAEIALNLRKAIEEGVK</sequence>
<organism evidence="2 3">
    <name type="scientific">Ignicoccus pacificus DSM 13166</name>
    <dbReference type="NCBI Taxonomy" id="940294"/>
    <lineage>
        <taxon>Archaea</taxon>
        <taxon>Thermoproteota</taxon>
        <taxon>Thermoprotei</taxon>
        <taxon>Desulfurococcales</taxon>
        <taxon>Desulfurococcaceae</taxon>
        <taxon>Ignicoccus</taxon>
    </lineage>
</organism>
<gene>
    <name evidence="2" type="ORF">IPA_09605</name>
</gene>